<dbReference type="PROSITE" id="PS51327">
    <property type="entry name" value="DICER_DSRBF"/>
    <property type="match status" value="1"/>
</dbReference>
<dbReference type="Pfam" id="PF00636">
    <property type="entry name" value="Ribonuclease_3"/>
    <property type="match status" value="2"/>
</dbReference>
<evidence type="ECO:0000256" key="3">
    <source>
        <dbReference type="ARBA" id="ARBA00022801"/>
    </source>
</evidence>
<dbReference type="Gene3D" id="3.40.50.300">
    <property type="entry name" value="P-loop containing nucleotide triphosphate hydrolases"/>
    <property type="match status" value="2"/>
</dbReference>
<dbReference type="PANTHER" id="PTHR14950:SF37">
    <property type="entry name" value="ENDORIBONUCLEASE DICER"/>
    <property type="match status" value="1"/>
</dbReference>
<evidence type="ECO:0000256" key="4">
    <source>
        <dbReference type="ARBA" id="ARBA00022806"/>
    </source>
</evidence>
<dbReference type="InParanoid" id="K3W8M3"/>
<feature type="compositionally biased region" description="Acidic residues" evidence="7">
    <location>
        <begin position="379"/>
        <end position="402"/>
    </location>
</feature>
<evidence type="ECO:0000256" key="5">
    <source>
        <dbReference type="ARBA" id="ARBA00022840"/>
    </source>
</evidence>
<keyword evidence="6" id="KW-0694">RNA-binding</keyword>
<evidence type="ECO:0000313" key="10">
    <source>
        <dbReference type="EnsemblProtists" id="PYU1_T001314"/>
    </source>
</evidence>
<dbReference type="OMA" id="VDECIFA"/>
<dbReference type="GO" id="GO:0004386">
    <property type="term" value="F:helicase activity"/>
    <property type="evidence" value="ECO:0007669"/>
    <property type="project" value="UniProtKB-KW"/>
</dbReference>
<dbReference type="InterPro" id="IPR000999">
    <property type="entry name" value="RNase_III_dom"/>
</dbReference>
<dbReference type="GO" id="GO:0004525">
    <property type="term" value="F:ribonuclease III activity"/>
    <property type="evidence" value="ECO:0007669"/>
    <property type="project" value="InterPro"/>
</dbReference>
<evidence type="ECO:0000256" key="1">
    <source>
        <dbReference type="ARBA" id="ARBA00022737"/>
    </source>
</evidence>
<dbReference type="VEuPathDB" id="FungiDB:PYU1_G001314"/>
<name>K3W8M3_GLOUD</name>
<dbReference type="HOGENOM" id="CLU_003374_0_0_1"/>
<evidence type="ECO:0000259" key="8">
    <source>
        <dbReference type="PROSITE" id="PS50142"/>
    </source>
</evidence>
<dbReference type="GO" id="GO:0005524">
    <property type="term" value="F:ATP binding"/>
    <property type="evidence" value="ECO:0007669"/>
    <property type="project" value="UniProtKB-KW"/>
</dbReference>
<evidence type="ECO:0000259" key="9">
    <source>
        <dbReference type="PROSITE" id="PS51327"/>
    </source>
</evidence>
<dbReference type="SUPFAM" id="SSF69065">
    <property type="entry name" value="RNase III domain-like"/>
    <property type="match status" value="2"/>
</dbReference>
<reference evidence="11" key="2">
    <citation type="submission" date="2010-04" db="EMBL/GenBank/DDBJ databases">
        <authorList>
            <person name="Buell R."/>
            <person name="Hamilton J."/>
            <person name="Hostetler J."/>
        </authorList>
    </citation>
    <scope>NUCLEOTIDE SEQUENCE [LARGE SCALE GENOMIC DNA]</scope>
    <source>
        <strain evidence="11">DAOM:BR144</strain>
    </source>
</reference>
<dbReference type="Gene3D" id="3.30.160.380">
    <property type="entry name" value="Dicer dimerisation domain"/>
    <property type="match status" value="1"/>
</dbReference>
<evidence type="ECO:0000256" key="2">
    <source>
        <dbReference type="ARBA" id="ARBA00022741"/>
    </source>
</evidence>
<sequence length="1674" mass="187687">MSALHEHQQEIVAVARQQNVLLVAPQRVGKTYTASHVLREHLLATAASRFAVAVAASEPERASLYQELARVCGIPILWCDAGDDNAAKRTESAETKPQVSDSKAKAVARRWETDMAWVQQQLAACLEQCQRGILVVSPKILQILLRKQLLLMMRVSILVIEETEHVHTTSPSFYTLLVDHLTALDEDARPRIFATTRVPASKLNLGGVSRHALYAHIHVLTVAPVLNPAVVTAPPSFPPLLCEPFDPKVAADDEEDKAALSSSHPRYEIAVGMRDFLFGENDKKIDFIRVFRMELEMGNSAAVYDEKKRQDKVNQFIQDADSVYQHLGYWCLLKFIELELQANLKACLVDDDQNMNHRRKRQQEATRNAKTGRAHGNDENEDVEADDDDDDETMQSDEDENDGAQSDLLAELIESKMDLDETTQQKVRPILKLISWLDVQTKKLGVRHATPRLIKTADVVRSRLHNGGHDKRAWVFLQRRPHCRVVADYLTACLAEIGLPPCCCMLGNSHARVSGSLHFSSFLKVMTMFAQCKTNVMVTTSIANKSQKQRMEPPLCDLVVVMDELLEANKLFEFGKRAHPVTGVIKYVTPNTPPDFKKFDALVKKMHEFVQVEEEQQRAQQSQNAMGTTVSSAMSDAGDNTAANMIAQSQSNMLPGRLQVVPREITPVNPNEIMNRDTGAVLNLANSVACLSQFCDTLPGLDTYDQRPQYTVKRHPVSSGMSLATKQYKKKKLKYNSKLYDKIDDCRADADAKTAKNNAADEDNRFQFAAELKLPMSLGIKKKLASHKVSTVAEAKGIVAFKACQELIKKGLLDRHFRSKLIEDQTATIHGSDKDDAHDAATKQIDRGDADDTTIIDADDPSSQNRKLADLSTQNSYDLPPVSAAELSLIPIRSLLRRETNEMPSPSSSTASIESESVTMCFYGLTGVRFAILATKPLYTGNTNTGWRYDFATSDVMEPVLRPVTLAKEPTKVTLTKLELQQALHFHLVTMRLACMEVQDAMRDIDIAGENVWKEFSAQNDKGYLVAPSLFDATTKVFSIDWEYLQDIIEKPLIQPIWPFPEITAECPQEEWICVPTYRRNVTYVVKGLSEAQTVADIKVAFADKETWNKHAKAGKSTQGNPILGRWHTQDQILGAEDNQPLLYGIQTPPIVPIIRRVMQRNNSEESIAQSSTKFNERLLIPQYTSLLRLTKTRYFEAIGIVPVLYEFERKCQMSNLMEKIGLELDISLLDDATSKPAYERLEILGDTYLKLETSWFMYENRKDISQEGDLTRLRRDIIRNDRLNTFALTARLHHYILYPAQIEQHPFEFWKPSCMGKTPKPVVAPSKWIADVLEAICGAYLLGQGEKGARYFLKWIGVSVLEEPFMFARPFYPDCFPCELYDDDMIDGNGGNALSLKFSIARFEDLPQRLVLLQQRLKYTFKNKRLLLEAVTHPNAGHLVLLMDANAQNNNPSSASSRKPSAISKEKTVWKGDYERLEYLGDAIIEYLTLSYAFLAHDKWLPGSLSQWKSATVSNDALGKTALACFGVDECICAGAVRMDRETMQIVDRIERKYPRAGNSMSVSRSNFAGTFAPLPSKKKKPKLTGTNPMSLPKMFADVFEALVAAVFLDSGKDLQKTRDVFLGPLLDTVGKDAFAYVCHESGLTIDHGNGGIGGDDQDAIMESLFSDDDDDE</sequence>
<dbReference type="STRING" id="431595.K3W8M3"/>
<evidence type="ECO:0000256" key="6">
    <source>
        <dbReference type="PROSITE-ProRule" id="PRU00657"/>
    </source>
</evidence>
<keyword evidence="2" id="KW-0547">Nucleotide-binding</keyword>
<dbReference type="EnsemblProtists" id="PYU1_T001314">
    <property type="protein sequence ID" value="PYU1_T001314"/>
    <property type="gene ID" value="PYU1_G001314"/>
</dbReference>
<dbReference type="PROSITE" id="PS00517">
    <property type="entry name" value="RNASE_3_1"/>
    <property type="match status" value="1"/>
</dbReference>
<dbReference type="SUPFAM" id="SSF52540">
    <property type="entry name" value="P-loop containing nucleoside triphosphate hydrolases"/>
    <property type="match status" value="1"/>
</dbReference>
<dbReference type="InterPro" id="IPR005034">
    <property type="entry name" value="Dicer_dimerisation"/>
</dbReference>
<organism evidence="10 11">
    <name type="scientific">Globisporangium ultimum (strain ATCC 200006 / CBS 805.95 / DAOM BR144)</name>
    <name type="common">Pythium ultimum</name>
    <dbReference type="NCBI Taxonomy" id="431595"/>
    <lineage>
        <taxon>Eukaryota</taxon>
        <taxon>Sar</taxon>
        <taxon>Stramenopiles</taxon>
        <taxon>Oomycota</taxon>
        <taxon>Peronosporomycetes</taxon>
        <taxon>Pythiales</taxon>
        <taxon>Pythiaceae</taxon>
        <taxon>Globisporangium</taxon>
    </lineage>
</organism>
<keyword evidence="4" id="KW-0347">Helicase</keyword>
<feature type="region of interest" description="Disordered" evidence="7">
    <location>
        <begin position="844"/>
        <end position="867"/>
    </location>
</feature>
<keyword evidence="1" id="KW-0677">Repeat</keyword>
<accession>K3W8M3</accession>
<dbReference type="eggNOG" id="KOG0701">
    <property type="taxonomic scope" value="Eukaryota"/>
</dbReference>
<feature type="domain" description="RNase III" evidence="8">
    <location>
        <begin position="1239"/>
        <end position="1346"/>
    </location>
</feature>
<keyword evidence="11" id="KW-1185">Reference proteome</keyword>
<keyword evidence="3" id="KW-0378">Hydrolase</keyword>
<dbReference type="InterPro" id="IPR036389">
    <property type="entry name" value="RNase_III_sf"/>
</dbReference>
<dbReference type="CDD" id="cd00593">
    <property type="entry name" value="RIBOc"/>
    <property type="match status" value="2"/>
</dbReference>
<reference evidence="11" key="1">
    <citation type="journal article" date="2010" name="Genome Biol.">
        <title>Genome sequence of the necrotrophic plant pathogen Pythium ultimum reveals original pathogenicity mechanisms and effector repertoire.</title>
        <authorList>
            <person name="Levesque C.A."/>
            <person name="Brouwer H."/>
            <person name="Cano L."/>
            <person name="Hamilton J.P."/>
            <person name="Holt C."/>
            <person name="Huitema E."/>
            <person name="Raffaele S."/>
            <person name="Robideau G.P."/>
            <person name="Thines M."/>
            <person name="Win J."/>
            <person name="Zerillo M.M."/>
            <person name="Beakes G.W."/>
            <person name="Boore J.L."/>
            <person name="Busam D."/>
            <person name="Dumas B."/>
            <person name="Ferriera S."/>
            <person name="Fuerstenberg S.I."/>
            <person name="Gachon C.M."/>
            <person name="Gaulin E."/>
            <person name="Govers F."/>
            <person name="Grenville-Briggs L."/>
            <person name="Horner N."/>
            <person name="Hostetler J."/>
            <person name="Jiang R.H."/>
            <person name="Johnson J."/>
            <person name="Krajaejun T."/>
            <person name="Lin H."/>
            <person name="Meijer H.J."/>
            <person name="Moore B."/>
            <person name="Morris P."/>
            <person name="Phuntmart V."/>
            <person name="Puiu D."/>
            <person name="Shetty J."/>
            <person name="Stajich J.E."/>
            <person name="Tripathy S."/>
            <person name="Wawra S."/>
            <person name="van West P."/>
            <person name="Whitty B.R."/>
            <person name="Coutinho P.M."/>
            <person name="Henrissat B."/>
            <person name="Martin F."/>
            <person name="Thomas P.D."/>
            <person name="Tyler B.M."/>
            <person name="De Vries R.P."/>
            <person name="Kamoun S."/>
            <person name="Yandell M."/>
            <person name="Tisserat N."/>
            <person name="Buell C.R."/>
        </authorList>
    </citation>
    <scope>NUCLEOTIDE SEQUENCE</scope>
    <source>
        <strain evidence="11">DAOM:BR144</strain>
    </source>
</reference>
<dbReference type="PROSITE" id="PS50142">
    <property type="entry name" value="RNASE_3_2"/>
    <property type="match status" value="2"/>
</dbReference>
<evidence type="ECO:0000313" key="11">
    <source>
        <dbReference type="Proteomes" id="UP000019132"/>
    </source>
</evidence>
<feature type="compositionally biased region" description="Acidic residues" evidence="7">
    <location>
        <begin position="851"/>
        <end position="860"/>
    </location>
</feature>
<keyword evidence="5" id="KW-0067">ATP-binding</keyword>
<dbReference type="Pfam" id="PF03368">
    <property type="entry name" value="Dicer_dimer"/>
    <property type="match status" value="1"/>
</dbReference>
<feature type="domain" description="RNase III" evidence="8">
    <location>
        <begin position="1411"/>
        <end position="1613"/>
    </location>
</feature>
<reference evidence="10" key="3">
    <citation type="submission" date="2015-02" db="UniProtKB">
        <authorList>
            <consortium name="EnsemblProtists"/>
        </authorList>
    </citation>
    <scope>IDENTIFICATION</scope>
    <source>
        <strain evidence="10">DAOM BR144</strain>
    </source>
</reference>
<dbReference type="Gene3D" id="1.10.1520.10">
    <property type="entry name" value="Ribonuclease III domain"/>
    <property type="match status" value="2"/>
</dbReference>
<dbReference type="PANTHER" id="PTHR14950">
    <property type="entry name" value="DICER-RELATED"/>
    <property type="match status" value="1"/>
</dbReference>
<feature type="domain" description="Dicer dsRNA-binding fold" evidence="9">
    <location>
        <begin position="687"/>
        <end position="827"/>
    </location>
</feature>
<dbReference type="InterPro" id="IPR038248">
    <property type="entry name" value="Dicer_dimer_sf"/>
</dbReference>
<dbReference type="SMART" id="SM00535">
    <property type="entry name" value="RIBOc"/>
    <property type="match status" value="2"/>
</dbReference>
<dbReference type="GO" id="GO:0006396">
    <property type="term" value="P:RNA processing"/>
    <property type="evidence" value="ECO:0007669"/>
    <property type="project" value="InterPro"/>
</dbReference>
<dbReference type="Proteomes" id="UP000019132">
    <property type="component" value="Unassembled WGS sequence"/>
</dbReference>
<dbReference type="InterPro" id="IPR027417">
    <property type="entry name" value="P-loop_NTPase"/>
</dbReference>
<proteinExistence type="predicted"/>
<dbReference type="EMBL" id="GL376626">
    <property type="status" value="NOT_ANNOTATED_CDS"/>
    <property type="molecule type" value="Genomic_DNA"/>
</dbReference>
<evidence type="ECO:0000256" key="7">
    <source>
        <dbReference type="SAM" id="MobiDB-lite"/>
    </source>
</evidence>
<dbReference type="GO" id="GO:0003723">
    <property type="term" value="F:RNA binding"/>
    <property type="evidence" value="ECO:0007669"/>
    <property type="project" value="UniProtKB-UniRule"/>
</dbReference>
<feature type="region of interest" description="Disordered" evidence="7">
    <location>
        <begin position="358"/>
        <end position="404"/>
    </location>
</feature>
<protein>
    <submittedName>
        <fullName evidence="10">Uncharacterized protein</fullName>
    </submittedName>
</protein>